<evidence type="ECO:0000256" key="1">
    <source>
        <dbReference type="ARBA" id="ARBA00022723"/>
    </source>
</evidence>
<dbReference type="InterPro" id="IPR036163">
    <property type="entry name" value="HMA_dom_sf"/>
</dbReference>
<dbReference type="InterPro" id="IPR006121">
    <property type="entry name" value="HMA_dom"/>
</dbReference>
<dbReference type="RefSeq" id="WP_094266734.1">
    <property type="nucleotide sequence ID" value="NZ_NOIH01000002.1"/>
</dbReference>
<comment type="caution">
    <text evidence="3">The sequence shown here is derived from an EMBL/GenBank/DDBJ whole genome shotgun (WGS) entry which is preliminary data.</text>
</comment>
<dbReference type="OrthoDB" id="8909415at2"/>
<dbReference type="CDD" id="cd00371">
    <property type="entry name" value="HMA"/>
    <property type="match status" value="1"/>
</dbReference>
<protein>
    <submittedName>
        <fullName evidence="3">ATPase P</fullName>
    </submittedName>
</protein>
<organism evidence="3 4">
    <name type="scientific">Thauera propionica</name>
    <dbReference type="NCBI Taxonomy" id="2019431"/>
    <lineage>
        <taxon>Bacteria</taxon>
        <taxon>Pseudomonadati</taxon>
        <taxon>Pseudomonadota</taxon>
        <taxon>Betaproteobacteria</taxon>
        <taxon>Rhodocyclales</taxon>
        <taxon>Zoogloeaceae</taxon>
        <taxon>Thauera</taxon>
    </lineage>
</organism>
<dbReference type="Gene3D" id="3.30.70.100">
    <property type="match status" value="1"/>
</dbReference>
<dbReference type="FunFam" id="3.30.70.100:FF:000001">
    <property type="entry name" value="ATPase copper transporting beta"/>
    <property type="match status" value="1"/>
</dbReference>
<dbReference type="Proteomes" id="UP000215181">
    <property type="component" value="Unassembled WGS sequence"/>
</dbReference>
<dbReference type="SUPFAM" id="SSF55008">
    <property type="entry name" value="HMA, heavy metal-associated domain"/>
    <property type="match status" value="1"/>
</dbReference>
<evidence type="ECO:0000259" key="2">
    <source>
        <dbReference type="PROSITE" id="PS50846"/>
    </source>
</evidence>
<dbReference type="EMBL" id="NOIH01000002">
    <property type="protein sequence ID" value="OYD55823.1"/>
    <property type="molecule type" value="Genomic_DNA"/>
</dbReference>
<reference evidence="3 4" key="1">
    <citation type="submission" date="2017-07" db="EMBL/GenBank/DDBJ databases">
        <title>Thauera sp. KNDSS-Mac4 genome sequence and assembly.</title>
        <authorList>
            <person name="Mayilraj S."/>
        </authorList>
    </citation>
    <scope>NUCLEOTIDE SEQUENCE [LARGE SCALE GENOMIC DNA]</scope>
    <source>
        <strain evidence="3 4">KNDSS-Mac4</strain>
    </source>
</reference>
<proteinExistence type="predicted"/>
<keyword evidence="1" id="KW-0479">Metal-binding</keyword>
<accession>A0A235F416</accession>
<name>A0A235F416_9RHOO</name>
<dbReference type="GO" id="GO:0046872">
    <property type="term" value="F:metal ion binding"/>
    <property type="evidence" value="ECO:0007669"/>
    <property type="project" value="UniProtKB-KW"/>
</dbReference>
<evidence type="ECO:0000313" key="4">
    <source>
        <dbReference type="Proteomes" id="UP000215181"/>
    </source>
</evidence>
<keyword evidence="4" id="KW-1185">Reference proteome</keyword>
<sequence>MQTTTLTIDGMRDEQCLRLVTNAIQDLPGISYLEISLETGQATIEHGAFVSSADIYQAVEDAGFSAR</sequence>
<gene>
    <name evidence="3" type="ORF">CGK74_01375</name>
</gene>
<feature type="domain" description="HMA" evidence="2">
    <location>
        <begin position="2"/>
        <end position="67"/>
    </location>
</feature>
<evidence type="ECO:0000313" key="3">
    <source>
        <dbReference type="EMBL" id="OYD55823.1"/>
    </source>
</evidence>
<dbReference type="PROSITE" id="PS50846">
    <property type="entry name" value="HMA_2"/>
    <property type="match status" value="1"/>
</dbReference>
<dbReference type="AlphaFoldDB" id="A0A235F416"/>
<dbReference type="Pfam" id="PF00403">
    <property type="entry name" value="HMA"/>
    <property type="match status" value="1"/>
</dbReference>